<comment type="caution">
    <text evidence="2">The sequence shown here is derived from an EMBL/GenBank/DDBJ whole genome shotgun (WGS) entry which is preliminary data.</text>
</comment>
<name>A0A9N7UYC5_PLEPL</name>
<proteinExistence type="predicted"/>
<protein>
    <submittedName>
        <fullName evidence="2">Uncharacterized protein</fullName>
    </submittedName>
</protein>
<dbReference type="AlphaFoldDB" id="A0A9N7UYC5"/>
<dbReference type="Proteomes" id="UP001153269">
    <property type="component" value="Unassembled WGS sequence"/>
</dbReference>
<feature type="compositionally biased region" description="Low complexity" evidence="1">
    <location>
        <begin position="1"/>
        <end position="14"/>
    </location>
</feature>
<evidence type="ECO:0000313" key="2">
    <source>
        <dbReference type="EMBL" id="CAB1441852.1"/>
    </source>
</evidence>
<evidence type="ECO:0000256" key="1">
    <source>
        <dbReference type="SAM" id="MobiDB-lite"/>
    </source>
</evidence>
<gene>
    <name evidence="2" type="ORF">PLEPLA_LOCUS29579</name>
</gene>
<sequence>MSPESAPSSSQSTPGFHQLSLNAPCQPPPSLCMGKCGVVLTSDFTLGVTIRLTSPSPNTCDQRPLTSSLSERRGGPERIIWLSGRCIVWGVDTAGTHRIPAKRQTQCC</sequence>
<keyword evidence="3" id="KW-1185">Reference proteome</keyword>
<reference evidence="2" key="1">
    <citation type="submission" date="2020-03" db="EMBL/GenBank/DDBJ databases">
        <authorList>
            <person name="Weist P."/>
        </authorList>
    </citation>
    <scope>NUCLEOTIDE SEQUENCE</scope>
</reference>
<organism evidence="2 3">
    <name type="scientific">Pleuronectes platessa</name>
    <name type="common">European plaice</name>
    <dbReference type="NCBI Taxonomy" id="8262"/>
    <lineage>
        <taxon>Eukaryota</taxon>
        <taxon>Metazoa</taxon>
        <taxon>Chordata</taxon>
        <taxon>Craniata</taxon>
        <taxon>Vertebrata</taxon>
        <taxon>Euteleostomi</taxon>
        <taxon>Actinopterygii</taxon>
        <taxon>Neopterygii</taxon>
        <taxon>Teleostei</taxon>
        <taxon>Neoteleostei</taxon>
        <taxon>Acanthomorphata</taxon>
        <taxon>Carangaria</taxon>
        <taxon>Pleuronectiformes</taxon>
        <taxon>Pleuronectoidei</taxon>
        <taxon>Pleuronectidae</taxon>
        <taxon>Pleuronectes</taxon>
    </lineage>
</organism>
<feature type="region of interest" description="Disordered" evidence="1">
    <location>
        <begin position="1"/>
        <end position="21"/>
    </location>
</feature>
<dbReference type="EMBL" id="CADEAL010002724">
    <property type="protein sequence ID" value="CAB1441852.1"/>
    <property type="molecule type" value="Genomic_DNA"/>
</dbReference>
<evidence type="ECO:0000313" key="3">
    <source>
        <dbReference type="Proteomes" id="UP001153269"/>
    </source>
</evidence>
<accession>A0A9N7UYC5</accession>